<reference evidence="1" key="1">
    <citation type="submission" date="2021-06" db="EMBL/GenBank/DDBJ databases">
        <authorList>
            <person name="Kallberg Y."/>
            <person name="Tangrot J."/>
            <person name="Rosling A."/>
        </authorList>
    </citation>
    <scope>NUCLEOTIDE SEQUENCE</scope>
    <source>
        <strain evidence="1">MA461A</strain>
    </source>
</reference>
<dbReference type="Proteomes" id="UP000789920">
    <property type="component" value="Unassembled WGS sequence"/>
</dbReference>
<name>A0ACA9KT99_9GLOM</name>
<dbReference type="EMBL" id="CAJVQC010001170">
    <property type="protein sequence ID" value="CAG8488986.1"/>
    <property type="molecule type" value="Genomic_DNA"/>
</dbReference>
<gene>
    <name evidence="1" type="ORF">RPERSI_LOCUS1301</name>
</gene>
<accession>A0ACA9KT99</accession>
<organism evidence="1 2">
    <name type="scientific">Racocetra persica</name>
    <dbReference type="NCBI Taxonomy" id="160502"/>
    <lineage>
        <taxon>Eukaryota</taxon>
        <taxon>Fungi</taxon>
        <taxon>Fungi incertae sedis</taxon>
        <taxon>Mucoromycota</taxon>
        <taxon>Glomeromycotina</taxon>
        <taxon>Glomeromycetes</taxon>
        <taxon>Diversisporales</taxon>
        <taxon>Gigasporaceae</taxon>
        <taxon>Racocetra</taxon>
    </lineage>
</organism>
<evidence type="ECO:0000313" key="2">
    <source>
        <dbReference type="Proteomes" id="UP000789920"/>
    </source>
</evidence>
<proteinExistence type="predicted"/>
<protein>
    <submittedName>
        <fullName evidence="1">28777_t:CDS:1</fullName>
    </submittedName>
</protein>
<keyword evidence="2" id="KW-1185">Reference proteome</keyword>
<comment type="caution">
    <text evidence="1">The sequence shown here is derived from an EMBL/GenBank/DDBJ whole genome shotgun (WGS) entry which is preliminary data.</text>
</comment>
<evidence type="ECO:0000313" key="1">
    <source>
        <dbReference type="EMBL" id="CAG8488986.1"/>
    </source>
</evidence>
<sequence length="54" mass="6157">MHKLNFITSLQENSFIIANLNASERKFINPSTSIEINESEESSIIIKFRSIEAT</sequence>
<feature type="non-terminal residue" evidence="1">
    <location>
        <position position="54"/>
    </location>
</feature>